<dbReference type="PROSITE" id="PS00022">
    <property type="entry name" value="EGF_1"/>
    <property type="match status" value="1"/>
</dbReference>
<dbReference type="AlphaFoldDB" id="A0A0B8RYI7"/>
<organism evidence="5">
    <name type="scientific">Philothamnus irregularis</name>
    <name type="common">brown tree snake</name>
    <dbReference type="NCBI Taxonomy" id="1899461"/>
    <lineage>
        <taxon>Eukaryota</taxon>
        <taxon>Metazoa</taxon>
        <taxon>Chordata</taxon>
        <taxon>Craniata</taxon>
        <taxon>Vertebrata</taxon>
        <taxon>Euteleostomi</taxon>
        <taxon>Lepidosauria</taxon>
        <taxon>Squamata</taxon>
        <taxon>Bifurcata</taxon>
        <taxon>Unidentata</taxon>
        <taxon>Episquamata</taxon>
        <taxon>Toxicofera</taxon>
        <taxon>Serpentes</taxon>
        <taxon>Colubroidea</taxon>
        <taxon>Colubridae</taxon>
        <taxon>Colubrinae</taxon>
        <taxon>Philothamnus</taxon>
    </lineage>
</organism>
<dbReference type="PANTHER" id="PTHR15926">
    <property type="entry name" value="ALL-TRANS RETINOIC ACID-INDUCED DIFFERENTIATION FACTOR"/>
    <property type="match status" value="1"/>
</dbReference>
<dbReference type="InterPro" id="IPR000742">
    <property type="entry name" value="EGF"/>
</dbReference>
<dbReference type="SUPFAM" id="SSF52058">
    <property type="entry name" value="L domain-like"/>
    <property type="match status" value="1"/>
</dbReference>
<dbReference type="GO" id="GO:0045669">
    <property type="term" value="P:positive regulation of osteoblast differentiation"/>
    <property type="evidence" value="ECO:0007669"/>
    <property type="project" value="TreeGrafter"/>
</dbReference>
<reference evidence="5" key="1">
    <citation type="journal article" date="2014" name="BMC Genomics">
        <title>RNA-seq and high-definition mass spectrometry reveal the complex and divergent venoms of two rear-fanged colubrid snakes.</title>
        <authorList>
            <person name="McGivern J.J."/>
            <person name="Wray K.P."/>
            <person name="Margres M.J."/>
            <person name="Couch M.E."/>
            <person name="Mackessy S.P."/>
            <person name="Rokyta D.R."/>
        </authorList>
    </citation>
    <scope>NUCLEOTIDE SEQUENCE</scope>
    <source>
        <tissue evidence="5">Venom gland</tissue>
    </source>
</reference>
<feature type="transmembrane region" description="Helical" evidence="1">
    <location>
        <begin position="200"/>
        <end position="220"/>
    </location>
</feature>
<evidence type="ECO:0000259" key="3">
    <source>
        <dbReference type="PROSITE" id="PS00022"/>
    </source>
</evidence>
<dbReference type="PANTHER" id="PTHR15926:SF1">
    <property type="entry name" value="ALL-TRANS RETINOIC ACID-INDUCED DIFFERENTIATION FACTOR"/>
    <property type="match status" value="1"/>
</dbReference>
<keyword evidence="1" id="KW-1133">Transmembrane helix</keyword>
<keyword evidence="2" id="KW-0732">Signal</keyword>
<dbReference type="InterPro" id="IPR042350">
    <property type="entry name" value="ATRAID"/>
</dbReference>
<proteinExistence type="predicted"/>
<evidence type="ECO:0000256" key="2">
    <source>
        <dbReference type="SAM" id="SignalP"/>
    </source>
</evidence>
<name>A0A0B8RYI7_9SAUR</name>
<evidence type="ECO:0000256" key="1">
    <source>
        <dbReference type="SAM" id="Phobius"/>
    </source>
</evidence>
<keyword evidence="1" id="KW-0812">Transmembrane</keyword>
<evidence type="ECO:0000313" key="5">
    <source>
        <dbReference type="EMBL" id="JAG68697.1"/>
    </source>
</evidence>
<keyword evidence="1" id="KW-0472">Membrane</keyword>
<dbReference type="EMBL" id="GBSH01000327">
    <property type="protein sequence ID" value="JAG68697.1"/>
    <property type="molecule type" value="Transcribed_RNA"/>
</dbReference>
<feature type="domain" description="EGF-like" evidence="3 4">
    <location>
        <begin position="181"/>
        <end position="192"/>
    </location>
</feature>
<feature type="signal peptide" evidence="2">
    <location>
        <begin position="1"/>
        <end position="22"/>
    </location>
</feature>
<feature type="chain" id="PRO_5002123824" evidence="2">
    <location>
        <begin position="23"/>
        <end position="229"/>
    </location>
</feature>
<sequence length="229" mass="25275">MAAPSWLWVPQLFLYLVIPSFAGFLVETLEQVCGCCAGPMRNESAAAVFCGSRVGTVRRGRCCLERDKKIVLGLDYGNCSMHQLCSSFQEVNTAFVIDLTDNPLESLPEDRFRGFTQLQTLALPQKLDCPGGSEVWKNITIQGNNRICQNQRSSCNGSLGLVWLCPEGSLCTSDGPGLSQCLCVDPYHGYKCLRQGNFPYLLFFGTLGAITITVSTFLWITQRHKAKTV</sequence>
<evidence type="ECO:0000259" key="4">
    <source>
        <dbReference type="PROSITE" id="PS01186"/>
    </source>
</evidence>
<dbReference type="PROSITE" id="PS01186">
    <property type="entry name" value="EGF_2"/>
    <property type="match status" value="1"/>
</dbReference>
<accession>A0A0B8RYI7</accession>
<protein>
    <submittedName>
        <fullName evidence="5">Apoptosis-related protein 3-like</fullName>
    </submittedName>
</protein>